<evidence type="ECO:0000313" key="2">
    <source>
        <dbReference type="EMBL" id="CBH96305.1"/>
    </source>
</evidence>
<sequence>MPAELRKAHQANDRAVDAAYGYKGDNADAPRVAFLFGLYQRLTSLLPEPPKTQRARAI</sequence>
<reference evidence="2" key="1">
    <citation type="submission" date="2009-10" db="EMBL/GenBank/DDBJ databases">
        <title>Diversity of trophic interactions inside an arsenic-rich microbial ecosystem.</title>
        <authorList>
            <person name="Bertin P.N."/>
            <person name="Heinrich-Salmeron A."/>
            <person name="Pelletier E."/>
            <person name="Goulhen-Chollet F."/>
            <person name="Arsene-Ploetze F."/>
            <person name="Gallien S."/>
            <person name="Calteau A."/>
            <person name="Vallenet D."/>
            <person name="Casiot C."/>
            <person name="Chane-Woon-Ming B."/>
            <person name="Giloteaux L."/>
            <person name="Barakat M."/>
            <person name="Bonnefoy V."/>
            <person name="Bruneel O."/>
            <person name="Chandler M."/>
            <person name="Cleiss J."/>
            <person name="Duran R."/>
            <person name="Elbaz-Poulichet F."/>
            <person name="Fonknechten N."/>
            <person name="Lauga B."/>
            <person name="Mornico D."/>
            <person name="Ortet P."/>
            <person name="Schaeffer C."/>
            <person name="Siguier P."/>
            <person name="Alexander Thil Smith A."/>
            <person name="Van Dorsselaer A."/>
            <person name="Weissenbach J."/>
            <person name="Medigue C."/>
            <person name="Le Paslier D."/>
        </authorList>
    </citation>
    <scope>NUCLEOTIDE SEQUENCE</scope>
</reference>
<accession>E6PN03</accession>
<protein>
    <recommendedName>
        <fullName evidence="1">MmeI-like C-terminal domain-containing protein</fullName>
    </recommendedName>
</protein>
<dbReference type="Pfam" id="PF20467">
    <property type="entry name" value="MmeI_C"/>
    <property type="match status" value="1"/>
</dbReference>
<proteinExistence type="predicted"/>
<dbReference type="EMBL" id="CABM01000024">
    <property type="protein sequence ID" value="CBH96305.1"/>
    <property type="molecule type" value="Genomic_DNA"/>
</dbReference>
<comment type="caution">
    <text evidence="2">The sequence shown here is derived from an EMBL/GenBank/DDBJ whole genome shotgun (WGS) entry which is preliminary data.</text>
</comment>
<dbReference type="AlphaFoldDB" id="E6PN03"/>
<name>E6PN03_9ZZZZ</name>
<gene>
    <name evidence="2" type="ORF">CARN2_2246</name>
</gene>
<feature type="domain" description="MmeI-like C-terminal" evidence="1">
    <location>
        <begin position="1"/>
        <end position="46"/>
    </location>
</feature>
<dbReference type="InterPro" id="IPR046818">
    <property type="entry name" value="MmeI_C"/>
</dbReference>
<evidence type="ECO:0000259" key="1">
    <source>
        <dbReference type="Pfam" id="PF20467"/>
    </source>
</evidence>
<organism evidence="2">
    <name type="scientific">mine drainage metagenome</name>
    <dbReference type="NCBI Taxonomy" id="410659"/>
    <lineage>
        <taxon>unclassified sequences</taxon>
        <taxon>metagenomes</taxon>
        <taxon>ecological metagenomes</taxon>
    </lineage>
</organism>